<sequence>MTQRYHYFLSIADLARARGSEPTLSYEGAGPNDFAVTLQEALRNPNLFERWRSMQPEPDEVDMALAATDSNAQASAKVDDLHTDVELLTSLPMSIVRHRLNLLIGHAWQLRDMRSA</sequence>
<keyword evidence="2" id="KW-1185">Reference proteome</keyword>
<dbReference type="OrthoDB" id="5985451at2"/>
<organism evidence="1 2">
    <name type="scientific">Dyella tabacisoli</name>
    <dbReference type="NCBI Taxonomy" id="2282381"/>
    <lineage>
        <taxon>Bacteria</taxon>
        <taxon>Pseudomonadati</taxon>
        <taxon>Pseudomonadota</taxon>
        <taxon>Gammaproteobacteria</taxon>
        <taxon>Lysobacterales</taxon>
        <taxon>Rhodanobacteraceae</taxon>
        <taxon>Dyella</taxon>
    </lineage>
</organism>
<dbReference type="EMBL" id="QQAH01000006">
    <property type="protein sequence ID" value="RDD82378.1"/>
    <property type="molecule type" value="Genomic_DNA"/>
</dbReference>
<name>A0A369URL6_9GAMM</name>
<evidence type="ECO:0000313" key="1">
    <source>
        <dbReference type="EMBL" id="RDD82378.1"/>
    </source>
</evidence>
<dbReference type="Proteomes" id="UP000253782">
    <property type="component" value="Unassembled WGS sequence"/>
</dbReference>
<reference evidence="1 2" key="1">
    <citation type="submission" date="2018-07" db="EMBL/GenBank/DDBJ databases">
        <title>Dyella tabacisoli L4-6T, whole genome shotgun sequence.</title>
        <authorList>
            <person name="Zhou X.-K."/>
            <person name="Li W.-J."/>
            <person name="Duan Y.-Q."/>
        </authorList>
    </citation>
    <scope>NUCLEOTIDE SEQUENCE [LARGE SCALE GENOMIC DNA]</scope>
    <source>
        <strain evidence="1 2">L4-6</strain>
    </source>
</reference>
<gene>
    <name evidence="1" type="ORF">DVJ77_08195</name>
</gene>
<accession>A0A369URL6</accession>
<proteinExistence type="predicted"/>
<dbReference type="AlphaFoldDB" id="A0A369URL6"/>
<comment type="caution">
    <text evidence="1">The sequence shown here is derived from an EMBL/GenBank/DDBJ whole genome shotgun (WGS) entry which is preliminary data.</text>
</comment>
<protein>
    <submittedName>
        <fullName evidence="1">Uncharacterized protein</fullName>
    </submittedName>
</protein>
<evidence type="ECO:0000313" key="2">
    <source>
        <dbReference type="Proteomes" id="UP000253782"/>
    </source>
</evidence>
<dbReference type="RefSeq" id="WP_114844997.1">
    <property type="nucleotide sequence ID" value="NZ_JBHSPE010000008.1"/>
</dbReference>